<dbReference type="InterPro" id="IPR002156">
    <property type="entry name" value="RNaseH_domain"/>
</dbReference>
<feature type="region of interest" description="Disordered" evidence="1">
    <location>
        <begin position="412"/>
        <end position="477"/>
    </location>
</feature>
<dbReference type="PROSITE" id="PS50879">
    <property type="entry name" value="RNASE_H_1"/>
    <property type="match status" value="1"/>
</dbReference>
<dbReference type="CDD" id="cd06222">
    <property type="entry name" value="RNase_H_like"/>
    <property type="match status" value="1"/>
</dbReference>
<dbReference type="InterPro" id="IPR012337">
    <property type="entry name" value="RNaseH-like_sf"/>
</dbReference>
<dbReference type="InterPro" id="IPR044730">
    <property type="entry name" value="RNase_H-like_dom_plant"/>
</dbReference>
<evidence type="ECO:0000313" key="5">
    <source>
        <dbReference type="Proteomes" id="UP000826656"/>
    </source>
</evidence>
<feature type="compositionally biased region" description="Basic and acidic residues" evidence="1">
    <location>
        <begin position="961"/>
        <end position="977"/>
    </location>
</feature>
<dbReference type="Gene3D" id="3.60.10.10">
    <property type="entry name" value="Endonuclease/exonuclease/phosphatase"/>
    <property type="match status" value="1"/>
</dbReference>
<feature type="domain" description="RNase H type-1" evidence="3">
    <location>
        <begin position="2113"/>
        <end position="2208"/>
    </location>
</feature>
<gene>
    <name evidence="4" type="ORF">KY290_033740</name>
</gene>
<feature type="region of interest" description="Disordered" evidence="1">
    <location>
        <begin position="841"/>
        <end position="872"/>
    </location>
</feature>
<comment type="caution">
    <text evidence="4">The sequence shown here is derived from an EMBL/GenBank/DDBJ whole genome shotgun (WGS) entry which is preliminary data.</text>
</comment>
<dbReference type="InterPro" id="IPR036691">
    <property type="entry name" value="Endo/exonu/phosph_ase_sf"/>
</dbReference>
<dbReference type="PANTHER" id="PTHR46890:SF28">
    <property type="entry name" value="REVERSE TRANSCRIPTASE DOMAIN-CONTAINING PROTEIN"/>
    <property type="match status" value="1"/>
</dbReference>
<dbReference type="InterPro" id="IPR036397">
    <property type="entry name" value="RNaseH_sf"/>
</dbReference>
<feature type="domain" description="Reverse transcriptase" evidence="2">
    <location>
        <begin position="1617"/>
        <end position="1895"/>
    </location>
</feature>
<dbReference type="PROSITE" id="PS50878">
    <property type="entry name" value="RT_POL"/>
    <property type="match status" value="1"/>
</dbReference>
<feature type="compositionally biased region" description="Basic and acidic residues" evidence="1">
    <location>
        <begin position="748"/>
        <end position="768"/>
    </location>
</feature>
<dbReference type="Proteomes" id="UP000826656">
    <property type="component" value="Unassembled WGS sequence"/>
</dbReference>
<dbReference type="InterPro" id="IPR025558">
    <property type="entry name" value="DUF4283"/>
</dbReference>
<dbReference type="InterPro" id="IPR052343">
    <property type="entry name" value="Retrotransposon-Effector_Assoc"/>
</dbReference>
<name>A0ABQ7U175_SOLTU</name>
<dbReference type="SUPFAM" id="SSF56219">
    <property type="entry name" value="DNase I-like"/>
    <property type="match status" value="1"/>
</dbReference>
<dbReference type="Gene3D" id="3.30.420.10">
    <property type="entry name" value="Ribonuclease H-like superfamily/Ribonuclease H"/>
    <property type="match status" value="1"/>
</dbReference>
<evidence type="ECO:0000313" key="4">
    <source>
        <dbReference type="EMBL" id="KAH0740697.1"/>
    </source>
</evidence>
<evidence type="ECO:0000256" key="1">
    <source>
        <dbReference type="SAM" id="MobiDB-lite"/>
    </source>
</evidence>
<dbReference type="Pfam" id="PF00078">
    <property type="entry name" value="RVT_1"/>
    <property type="match status" value="1"/>
</dbReference>
<feature type="compositionally biased region" description="Low complexity" evidence="1">
    <location>
        <begin position="442"/>
        <end position="456"/>
    </location>
</feature>
<dbReference type="EMBL" id="JAIVGD010000026">
    <property type="protein sequence ID" value="KAH0740697.1"/>
    <property type="molecule type" value="Genomic_DNA"/>
</dbReference>
<keyword evidence="5" id="KW-1185">Reference proteome</keyword>
<feature type="compositionally biased region" description="Polar residues" evidence="1">
    <location>
        <begin position="457"/>
        <end position="473"/>
    </location>
</feature>
<dbReference type="PANTHER" id="PTHR46890">
    <property type="entry name" value="NON-LTR RETROLELEMENT REVERSE TRANSCRIPTASE-LIKE PROTEIN-RELATED"/>
    <property type="match status" value="1"/>
</dbReference>
<feature type="region of interest" description="Disordered" evidence="1">
    <location>
        <begin position="336"/>
        <end position="369"/>
    </location>
</feature>
<feature type="region of interest" description="Disordered" evidence="1">
    <location>
        <begin position="1086"/>
        <end position="1106"/>
    </location>
</feature>
<feature type="compositionally biased region" description="Low complexity" evidence="1">
    <location>
        <begin position="32"/>
        <end position="42"/>
    </location>
</feature>
<feature type="compositionally biased region" description="Low complexity" evidence="1">
    <location>
        <begin position="978"/>
        <end position="989"/>
    </location>
</feature>
<dbReference type="Pfam" id="PF13456">
    <property type="entry name" value="RVT_3"/>
    <property type="match status" value="1"/>
</dbReference>
<feature type="region of interest" description="Disordered" evidence="1">
    <location>
        <begin position="1"/>
        <end position="44"/>
    </location>
</feature>
<feature type="compositionally biased region" description="Low complexity" evidence="1">
    <location>
        <begin position="351"/>
        <end position="366"/>
    </location>
</feature>
<feature type="compositionally biased region" description="Basic and acidic residues" evidence="1">
    <location>
        <begin position="14"/>
        <end position="29"/>
    </location>
</feature>
<proteinExistence type="predicted"/>
<sequence length="2208" mass="251346">MARAPPVSLFRPPDQSHLRRSEETNKTHLEASSNSSYNSTKSRNTEAMNIAILERELEGIKKIISPDQDKQIQRKLFSGNESPNQGLQHTQKSHDSIQPIVRFGEANSGEIAAKSPELRLQIRPASHHFHGELTTGVCPPGEEVRPIPSSSKMAGQIIGDMKSGKQAVEDDDGATGGNCSLDEEVHLTNISTKLVQEHSQNKIPTSSFKSTTNSRIELDEHSCRLEEQQEEIFSQDQAGPNGQKQGHNTLGKQQMEMNVPQAATRVSQCQNDHLDMTSSTNLEVIDVENSTHFSFGVKPADIILSNGGQAEPGMNPMLNNVLSHSSLQEHQQANIAPLNKKPNVESTPAGKSSNSNSSKNIINLSSSDDHVIENANGQKSIMRDEQKFGKGNNVPQQQENGHQDRVGEKNLAQPTEHGRNIEPSNYHRDFPKLSSNFDRHINSNQQNQQIQQPNQSKEPNISNENQKTKQTPSVEPAPYTVVQTLAAKLRQIHATQTIPIELVPPKHTTKQGQPAVIYDMNDFMNKLAVDCKYTLIGKFSTTMPKIELIRKSFILQTQLNGGVNIAHYNARHVFIDLENELDYNTVWTQQRMTIEGKLMRIQAWTPNFKPEEETPIVPIWVLLPGLPWHCFKKEFITPLLESVGKVLYLDTASINRTRASMAKVKVQVDLTKTRPRHVWIGLDEEDLTIGRWKPIEYENIPPYCAYCKHQGHMIGDCNFKIRDEDLKRRKELGAEMKNISKSEQGQHGNEHRQVRPREQEEQQHRNTKEGNTPEQQKEEEWQVSRRKNNKPQEEKTHKAVWRPTSPKSKMPRDQPQLAAQQKGIHNNSNHNLFSNLSMQEIQSQDTQGHNSNEGKATQESQSKSQKDHNQKEQIVQTEIQAKHKSTGIDSMLPNPTNLNILISNGVVEVEGGMEGGCQESHTNLPDLRAPATTTVQLHQQTLQQVQQKVHSGPRKLISTENNKEKQQAWARTADKQNKGAMAKDMGAKASTSNQGDASKSKNKPSKKKRDAEKKRQSIQQDTVQQGEQQKEGEVCKKFIMVDEHLGMDITPLQTQYMSSPIKVPPDDRSAKCHLNTGPIIDEYAVDNSEDEPDVDNQSLKDPDEDDETSELLIRAFSPHPDKDFAEEIQQAIYIPIISMINTIIWNVRGINTQGVIERLKMLKKMHQLSIIAIMEPFSDNTHIQSAKNQLAMEHGVSNCNGKIWLFWNMDIDCVVLEEDEQQITCEFRHNELQNQFTTTFVYAKCKDHLRRPLWDRMLHQSANINRPWCSVGDYNVITSIEEKLGGVPYNMRKSLEFIAIIESCGLIDLGFSGQKFTWSNNRGIQQRVWKRLDRALVTDAWLEKMPQTTITHLPSVGSDHCPLLMEMNAREDDQIKYFKFLNCWTDQPNFLDIVKACWDKNVEGNNMWKFHQKMKRLSNTLSNWSREEFGVFFAKVRDFEEKVKTMEEQLIQDPSESNRYILHELNARYIKFLKIEDSILKQKTQLQWFKEGDCNTKYFHSLIRGRRRRLFIHKIIREDGEWIQGDEAIVEAACDHFQKIFTVDNKIITEDVLDCIPQMVTQEQNDGLTAMPNLEELKEVVFSMNPNSAAGPDGMNVYFFQKCWHIIKHDLLGVTHAFFCGQMIPKYFSHSCIVLLPKVKNPNKLSEFRPISLSNFTSKIISKLVSSRLSPILPSLVSLNQSGFVKGRSISENIMLAQEIIHQIKKPNIGSNVIIKLDMAKAYDRVSWSYICLVLRRMGFDEVIIDMIWRIMANNWYSIIVNGKRHGFFQSTRGLKQGDPLSPALFILGAEVLSRSLNRLYNNPEYHGFFMEPRGPQVNHLSFADDIILFTSGRQKTLQLIMQTPQSYEQSSGQSVNIEKSHFMVHSSAFNSTKDRIKRITGWQTKLLSYGGRAILVKHVLHSLPIHLLASVTPPVTVLRQIQSITADFFWGWRNERKKYHWSSWKNLSFPYDEGGVGMRNLKDAHYSTNSNRFNNTTVADFRLDGQWNWNKLLQQAPSSQLASILSTELSNQQDLPDLAIWKPCMDGIFSCSSAWNEIREKRTKTIFNSFIWHKSGPDTIEHIFNTGQFATYVWRSFADAAGITTDHNSITQLIIQWCHDTKVTLVRWIKPPDSWVKINTDGSALNNPGRIGAGGILRDQMGAMLLAFATSLGEGTNNQAEIGAAIFGMTWVLQLGYKKVVLEVDSQLLVDWISQKTKPPWSISTQL</sequence>
<evidence type="ECO:0008006" key="6">
    <source>
        <dbReference type="Google" id="ProtNLM"/>
    </source>
</evidence>
<feature type="compositionally biased region" description="Polar residues" evidence="1">
    <location>
        <begin position="841"/>
        <end position="863"/>
    </location>
</feature>
<evidence type="ECO:0000259" key="2">
    <source>
        <dbReference type="PROSITE" id="PS50878"/>
    </source>
</evidence>
<organism evidence="4 5">
    <name type="scientific">Solanum tuberosum</name>
    <name type="common">Potato</name>
    <dbReference type="NCBI Taxonomy" id="4113"/>
    <lineage>
        <taxon>Eukaryota</taxon>
        <taxon>Viridiplantae</taxon>
        <taxon>Streptophyta</taxon>
        <taxon>Embryophyta</taxon>
        <taxon>Tracheophyta</taxon>
        <taxon>Spermatophyta</taxon>
        <taxon>Magnoliopsida</taxon>
        <taxon>eudicotyledons</taxon>
        <taxon>Gunneridae</taxon>
        <taxon>Pentapetalae</taxon>
        <taxon>asterids</taxon>
        <taxon>lamiids</taxon>
        <taxon>Solanales</taxon>
        <taxon>Solanaceae</taxon>
        <taxon>Solanoideae</taxon>
        <taxon>Solaneae</taxon>
        <taxon>Solanum</taxon>
    </lineage>
</organism>
<dbReference type="Pfam" id="PF14111">
    <property type="entry name" value="DUF4283"/>
    <property type="match status" value="1"/>
</dbReference>
<evidence type="ECO:0000259" key="3">
    <source>
        <dbReference type="PROSITE" id="PS50879"/>
    </source>
</evidence>
<dbReference type="InterPro" id="IPR000477">
    <property type="entry name" value="RT_dom"/>
</dbReference>
<reference evidence="4 5" key="1">
    <citation type="journal article" date="2021" name="bioRxiv">
        <title>Chromosome-scale and haplotype-resolved genome assembly of a tetraploid potato cultivar.</title>
        <authorList>
            <person name="Sun H."/>
            <person name="Jiao W.-B."/>
            <person name="Krause K."/>
            <person name="Campoy J.A."/>
            <person name="Goel M."/>
            <person name="Folz-Donahue K."/>
            <person name="Kukat C."/>
            <person name="Huettel B."/>
            <person name="Schneeberger K."/>
        </authorList>
    </citation>
    <scope>NUCLEOTIDE SEQUENCE [LARGE SCALE GENOMIC DNA]</scope>
    <source>
        <strain evidence="4">SolTubOtavaFocal</strain>
        <tissue evidence="4">Leaves</tissue>
    </source>
</reference>
<dbReference type="SUPFAM" id="SSF53098">
    <property type="entry name" value="Ribonuclease H-like"/>
    <property type="match status" value="1"/>
</dbReference>
<protein>
    <recommendedName>
        <fullName evidence="6">Reverse transcriptase domain-containing protein</fullName>
    </recommendedName>
</protein>
<feature type="region of interest" description="Disordered" evidence="1">
    <location>
        <begin position="736"/>
        <end position="821"/>
    </location>
</feature>
<accession>A0ABQ7U175</accession>
<dbReference type="CDD" id="cd01650">
    <property type="entry name" value="RT_nLTR_like"/>
    <property type="match status" value="1"/>
</dbReference>
<feature type="compositionally biased region" description="Basic and acidic residues" evidence="1">
    <location>
        <begin position="416"/>
        <end position="441"/>
    </location>
</feature>
<feature type="region of interest" description="Disordered" evidence="1">
    <location>
        <begin position="947"/>
        <end position="1030"/>
    </location>
</feature>